<dbReference type="AlphaFoldDB" id="A0A9N8N8H4"/>
<dbReference type="Pfam" id="PF01614">
    <property type="entry name" value="IclR_C"/>
    <property type="match status" value="1"/>
</dbReference>
<dbReference type="PROSITE" id="PS51077">
    <property type="entry name" value="HTH_ICLR"/>
    <property type="match status" value="1"/>
</dbReference>
<protein>
    <recommendedName>
        <fullName evidence="9">IclR family transcriptional regulator</fullName>
    </recommendedName>
</protein>
<evidence type="ECO:0000259" key="5">
    <source>
        <dbReference type="PROSITE" id="PS51077"/>
    </source>
</evidence>
<dbReference type="InterPro" id="IPR036390">
    <property type="entry name" value="WH_DNA-bd_sf"/>
</dbReference>
<gene>
    <name evidence="7" type="ORF">R70211_07201</name>
</gene>
<evidence type="ECO:0000313" key="7">
    <source>
        <dbReference type="EMBL" id="CAE6964175.1"/>
    </source>
</evidence>
<name>A0A9N8N8H4_9BURK</name>
<dbReference type="PANTHER" id="PTHR30136:SF35">
    <property type="entry name" value="HTH-TYPE TRANSCRIPTIONAL REGULATOR RV1719"/>
    <property type="match status" value="1"/>
</dbReference>
<dbReference type="GO" id="GO:0003677">
    <property type="term" value="F:DNA binding"/>
    <property type="evidence" value="ECO:0007669"/>
    <property type="project" value="UniProtKB-KW"/>
</dbReference>
<evidence type="ECO:0000256" key="2">
    <source>
        <dbReference type="ARBA" id="ARBA00023125"/>
    </source>
</evidence>
<comment type="caution">
    <text evidence="7">The sequence shown here is derived from an EMBL/GenBank/DDBJ whole genome shotgun (WGS) entry which is preliminary data.</text>
</comment>
<keyword evidence="3" id="KW-0804">Transcription</keyword>
<dbReference type="InterPro" id="IPR050707">
    <property type="entry name" value="HTH_MetabolicPath_Reg"/>
</dbReference>
<feature type="domain" description="HTH iclR-type" evidence="5">
    <location>
        <begin position="22"/>
        <end position="81"/>
    </location>
</feature>
<dbReference type="GO" id="GO:0045892">
    <property type="term" value="P:negative regulation of DNA-templated transcription"/>
    <property type="evidence" value="ECO:0007669"/>
    <property type="project" value="TreeGrafter"/>
</dbReference>
<dbReference type="InterPro" id="IPR014757">
    <property type="entry name" value="Tscrpt_reg_IclR_C"/>
</dbReference>
<dbReference type="GO" id="GO:0003700">
    <property type="term" value="F:DNA-binding transcription factor activity"/>
    <property type="evidence" value="ECO:0007669"/>
    <property type="project" value="TreeGrafter"/>
</dbReference>
<dbReference type="PANTHER" id="PTHR30136">
    <property type="entry name" value="HELIX-TURN-HELIX TRANSCRIPTIONAL REGULATOR, ICLR FAMILY"/>
    <property type="match status" value="1"/>
</dbReference>
<dbReference type="RefSeq" id="WP_236077398.1">
    <property type="nucleotide sequence ID" value="NZ_CAJNAS010000036.1"/>
</dbReference>
<feature type="domain" description="IclR-ED" evidence="6">
    <location>
        <begin position="75"/>
        <end position="262"/>
    </location>
</feature>
<sequence>MIDKSELDSTENKRGKREPQPHRTVDRVTRILEEVVYNPGMTFAELVRALGAAKSSVYGFIQGLLAKGWLYEDQSRFYLGPAVYGLTLASGHIRAGLVTHADLVALHETTGLAVFLGVQAGDHVIYIAEAGADAIEGFEARSNIRRKLLQTAGGKVLLAAKPETDRNAFLRRQDGDGRELVEEFLSEVNDIREKRIATNLRRGGARFAIATLVHDLSGESVAAVTLVGPTAKLQPRVEKLGELLIKNVDAWAKRSVSPREAI</sequence>
<accession>A0A9N8N8H4</accession>
<dbReference type="EMBL" id="CAJNAS010000036">
    <property type="protein sequence ID" value="CAE6964175.1"/>
    <property type="molecule type" value="Genomic_DNA"/>
</dbReference>
<dbReference type="SUPFAM" id="SSF46785">
    <property type="entry name" value="Winged helix' DNA-binding domain"/>
    <property type="match status" value="1"/>
</dbReference>
<evidence type="ECO:0000256" key="3">
    <source>
        <dbReference type="ARBA" id="ARBA00023163"/>
    </source>
</evidence>
<evidence type="ECO:0000259" key="6">
    <source>
        <dbReference type="PROSITE" id="PS51078"/>
    </source>
</evidence>
<keyword evidence="8" id="KW-1185">Reference proteome</keyword>
<feature type="region of interest" description="Disordered" evidence="4">
    <location>
        <begin position="1"/>
        <end position="24"/>
    </location>
</feature>
<evidence type="ECO:0008006" key="9">
    <source>
        <dbReference type="Google" id="ProtNLM"/>
    </source>
</evidence>
<evidence type="ECO:0000256" key="1">
    <source>
        <dbReference type="ARBA" id="ARBA00023015"/>
    </source>
</evidence>
<evidence type="ECO:0000313" key="8">
    <source>
        <dbReference type="Proteomes" id="UP000675121"/>
    </source>
</evidence>
<keyword evidence="1" id="KW-0805">Transcription regulation</keyword>
<evidence type="ECO:0000256" key="4">
    <source>
        <dbReference type="SAM" id="MobiDB-lite"/>
    </source>
</evidence>
<proteinExistence type="predicted"/>
<dbReference type="InterPro" id="IPR036388">
    <property type="entry name" value="WH-like_DNA-bd_sf"/>
</dbReference>
<reference evidence="7" key="1">
    <citation type="submission" date="2021-02" db="EMBL/GenBank/DDBJ databases">
        <authorList>
            <person name="Vanwijnsberghe S."/>
        </authorList>
    </citation>
    <scope>NUCLEOTIDE SEQUENCE</scope>
    <source>
        <strain evidence="7">R-70211</strain>
    </source>
</reference>
<dbReference type="InterPro" id="IPR005471">
    <property type="entry name" value="Tscrpt_reg_IclR_N"/>
</dbReference>
<dbReference type="PROSITE" id="PS51078">
    <property type="entry name" value="ICLR_ED"/>
    <property type="match status" value="1"/>
</dbReference>
<organism evidence="7 8">
    <name type="scientific">Paraburkholderia domus</name>
    <dbReference type="NCBI Taxonomy" id="2793075"/>
    <lineage>
        <taxon>Bacteria</taxon>
        <taxon>Pseudomonadati</taxon>
        <taxon>Pseudomonadota</taxon>
        <taxon>Betaproteobacteria</taxon>
        <taxon>Burkholderiales</taxon>
        <taxon>Burkholderiaceae</taxon>
        <taxon>Paraburkholderia</taxon>
    </lineage>
</organism>
<dbReference type="Gene3D" id="3.30.450.40">
    <property type="match status" value="1"/>
</dbReference>
<dbReference type="SUPFAM" id="SSF55781">
    <property type="entry name" value="GAF domain-like"/>
    <property type="match status" value="1"/>
</dbReference>
<dbReference type="Proteomes" id="UP000675121">
    <property type="component" value="Unassembled WGS sequence"/>
</dbReference>
<dbReference type="InterPro" id="IPR029016">
    <property type="entry name" value="GAF-like_dom_sf"/>
</dbReference>
<keyword evidence="2" id="KW-0238">DNA-binding</keyword>
<dbReference type="Pfam" id="PF09339">
    <property type="entry name" value="HTH_IclR"/>
    <property type="match status" value="1"/>
</dbReference>
<dbReference type="Gene3D" id="1.10.10.10">
    <property type="entry name" value="Winged helix-like DNA-binding domain superfamily/Winged helix DNA-binding domain"/>
    <property type="match status" value="1"/>
</dbReference>